<comment type="caution">
    <text evidence="3">The sequence shown here is derived from an EMBL/GenBank/DDBJ whole genome shotgun (WGS) entry which is preliminary data.</text>
</comment>
<feature type="transmembrane region" description="Helical" evidence="1">
    <location>
        <begin position="163"/>
        <end position="185"/>
    </location>
</feature>
<dbReference type="RefSeq" id="WP_159762877.1">
    <property type="nucleotide sequence ID" value="NZ_WUUT01000001.1"/>
</dbReference>
<protein>
    <recommendedName>
        <fullName evidence="2">DUF7978 domain-containing protein</fullName>
    </recommendedName>
</protein>
<sequence>MSEHAGSRLGGVRRYVQDAPVVGAVVVGGGSYLLGFALTYLFVLLDGGLDPQSTSESLIGGSGIFQRTQLVGFPRPEPTTLEFVGWVFYNAHFAETVITPRVSGGAAAGQAQTQTAPEAVNLLTAAATQIPSIVYQLVPVALLTAGGYALARTAQLSVSRDIVRIGLGVPTGYVPLALFGTFLFRAVSTAQREGVEVSVTASPSLVAPVTMAVISTLFGIVGLYLGAQSVDSETE</sequence>
<dbReference type="Proteomes" id="UP000466535">
    <property type="component" value="Unassembled WGS sequence"/>
</dbReference>
<evidence type="ECO:0000313" key="4">
    <source>
        <dbReference type="Proteomes" id="UP000466535"/>
    </source>
</evidence>
<accession>A0A6B0TC50</accession>
<evidence type="ECO:0000259" key="2">
    <source>
        <dbReference type="Pfam" id="PF25933"/>
    </source>
</evidence>
<reference evidence="3 4" key="1">
    <citation type="submission" date="2019-12" db="EMBL/GenBank/DDBJ databases">
        <title>Isolation and characterization of three novel carbon monoxide-oxidizing members of Halobacteria from salione crusts and soils.</title>
        <authorList>
            <person name="Myers M.R."/>
            <person name="King G.M."/>
        </authorList>
    </citation>
    <scope>NUCLEOTIDE SEQUENCE [LARGE SCALE GENOMIC DNA]</scope>
    <source>
        <strain evidence="3 4">WSH3</strain>
    </source>
</reference>
<feature type="transmembrane region" description="Helical" evidence="1">
    <location>
        <begin position="205"/>
        <end position="227"/>
    </location>
</feature>
<dbReference type="OrthoDB" id="270777at2157"/>
<feature type="transmembrane region" description="Helical" evidence="1">
    <location>
        <begin position="133"/>
        <end position="151"/>
    </location>
</feature>
<gene>
    <name evidence="3" type="ORF">GRX03_04055</name>
</gene>
<dbReference type="EMBL" id="WUUT01000001">
    <property type="protein sequence ID" value="MXR50779.1"/>
    <property type="molecule type" value="Genomic_DNA"/>
</dbReference>
<dbReference type="InterPro" id="IPR058284">
    <property type="entry name" value="DUF7978"/>
</dbReference>
<keyword evidence="1" id="KW-1133">Transmembrane helix</keyword>
<evidence type="ECO:0000256" key="1">
    <source>
        <dbReference type="SAM" id="Phobius"/>
    </source>
</evidence>
<organism evidence="3 4">
    <name type="scientific">Halovenus carboxidivorans</name>
    <dbReference type="NCBI Taxonomy" id="2692199"/>
    <lineage>
        <taxon>Archaea</taxon>
        <taxon>Methanobacteriati</taxon>
        <taxon>Methanobacteriota</taxon>
        <taxon>Stenosarchaea group</taxon>
        <taxon>Halobacteria</taxon>
        <taxon>Halobacteriales</taxon>
        <taxon>Haloarculaceae</taxon>
        <taxon>Halovenus</taxon>
    </lineage>
</organism>
<feature type="transmembrane region" description="Helical" evidence="1">
    <location>
        <begin position="21"/>
        <end position="43"/>
    </location>
</feature>
<keyword evidence="4" id="KW-1185">Reference proteome</keyword>
<name>A0A6B0TC50_9EURY</name>
<feature type="domain" description="DUF7978" evidence="2">
    <location>
        <begin position="18"/>
        <end position="212"/>
    </location>
</feature>
<dbReference type="Pfam" id="PF25933">
    <property type="entry name" value="DUF7978"/>
    <property type="match status" value="1"/>
</dbReference>
<keyword evidence="1" id="KW-0812">Transmembrane</keyword>
<evidence type="ECO:0000313" key="3">
    <source>
        <dbReference type="EMBL" id="MXR50779.1"/>
    </source>
</evidence>
<proteinExistence type="predicted"/>
<keyword evidence="1" id="KW-0472">Membrane</keyword>
<dbReference type="AlphaFoldDB" id="A0A6B0TC50"/>